<evidence type="ECO:0000256" key="3">
    <source>
        <dbReference type="ARBA" id="ARBA00005520"/>
    </source>
</evidence>
<evidence type="ECO:0000256" key="6">
    <source>
        <dbReference type="ARBA" id="ARBA00022723"/>
    </source>
</evidence>
<dbReference type="GO" id="GO:0005829">
    <property type="term" value="C:cytosol"/>
    <property type="evidence" value="ECO:0007669"/>
    <property type="project" value="TreeGrafter"/>
</dbReference>
<dbReference type="PANTHER" id="PTHR21327">
    <property type="entry name" value="GTP CYCLOHYDROLASE II-RELATED"/>
    <property type="match status" value="1"/>
</dbReference>
<keyword evidence="6" id="KW-0479">Metal-binding</keyword>
<evidence type="ECO:0000256" key="7">
    <source>
        <dbReference type="ARBA" id="ARBA00022741"/>
    </source>
</evidence>
<evidence type="ECO:0000256" key="1">
    <source>
        <dbReference type="ARBA" id="ARBA00001947"/>
    </source>
</evidence>
<dbReference type="GO" id="GO:0003935">
    <property type="term" value="F:GTP cyclohydrolase II activity"/>
    <property type="evidence" value="ECO:0007669"/>
    <property type="project" value="UniProtKB-EC"/>
</dbReference>
<comment type="cofactor">
    <cofactor evidence="1">
        <name>Zn(2+)</name>
        <dbReference type="ChEBI" id="CHEBI:29105"/>
    </cofactor>
</comment>
<dbReference type="InterPro" id="IPR032677">
    <property type="entry name" value="GTP_cyclohydro_II"/>
</dbReference>
<keyword evidence="8" id="KW-0378">Hydrolase</keyword>
<sequence length="367" mass="39275">MYQIERAIFDIRRGLPVVINADGQRLLVQALEGSESVEALAQAAGARPSLILTRHRLAAMGTMINDDAASLPLAAHISTSELHGLATAEALPPPANKLLNDLKPAGLAELGAVTLMRRALLIPAALCAFVSDKASADIEQQLVEGRLLEVDAKDAEQCLAGAPGMLKRVSEAHIPLEDAADSRFVLFREPDGLREHVAVVIGQQESWDGAVPLRMHSACLTGDLFGSLRCDCGEQLRNAVADIQSMGGGVLLYLAQEGRGIGLANKLRAYTLQDGGLDTVDADQVLGFGDDERQYAVAVDMLNALKIDQVQLLTNNPLKMEALRQGGIEVVSRQALYGSVTDHNQRYLNAKATRGGHLLEDVLSGQR</sequence>
<dbReference type="HAMAP" id="MF_00179">
    <property type="entry name" value="RibA"/>
    <property type="match status" value="1"/>
</dbReference>
<dbReference type="GO" id="GO:0009231">
    <property type="term" value="P:riboflavin biosynthetic process"/>
    <property type="evidence" value="ECO:0007669"/>
    <property type="project" value="UniProtKB-KW"/>
</dbReference>
<name>A0A0F9YD41_9ZZZZ</name>
<evidence type="ECO:0000256" key="5">
    <source>
        <dbReference type="ARBA" id="ARBA00022619"/>
    </source>
</evidence>
<keyword evidence="9" id="KW-0862">Zinc</keyword>
<dbReference type="InterPro" id="IPR000926">
    <property type="entry name" value="RibA"/>
</dbReference>
<organism evidence="13">
    <name type="scientific">marine sediment metagenome</name>
    <dbReference type="NCBI Taxonomy" id="412755"/>
    <lineage>
        <taxon>unclassified sequences</taxon>
        <taxon>metagenomes</taxon>
        <taxon>ecological metagenomes</taxon>
    </lineage>
</organism>
<dbReference type="InterPro" id="IPR036144">
    <property type="entry name" value="RibA-like_sf"/>
</dbReference>
<evidence type="ECO:0000256" key="8">
    <source>
        <dbReference type="ARBA" id="ARBA00022801"/>
    </source>
</evidence>
<keyword evidence="7" id="KW-0547">Nucleotide-binding</keyword>
<evidence type="ECO:0000313" key="13">
    <source>
        <dbReference type="EMBL" id="KKO10172.1"/>
    </source>
</evidence>
<gene>
    <name evidence="13" type="ORF">LCGC14_0027040</name>
</gene>
<feature type="domain" description="GTP cyclohydrolase II" evidence="12">
    <location>
        <begin position="168"/>
        <end position="333"/>
    </location>
</feature>
<accession>A0A0F9YD41</accession>
<evidence type="ECO:0000256" key="9">
    <source>
        <dbReference type="ARBA" id="ARBA00022833"/>
    </source>
</evidence>
<comment type="pathway">
    <text evidence="2">Cofactor biosynthesis; riboflavin biosynthesis; 5-amino-6-(D-ribitylamino)uracil from GTP: step 1/4.</text>
</comment>
<dbReference type="Pfam" id="PF00925">
    <property type="entry name" value="GTP_cyclohydro2"/>
    <property type="match status" value="1"/>
</dbReference>
<reference evidence="13" key="1">
    <citation type="journal article" date="2015" name="Nature">
        <title>Complex archaea that bridge the gap between prokaryotes and eukaryotes.</title>
        <authorList>
            <person name="Spang A."/>
            <person name="Saw J.H."/>
            <person name="Jorgensen S.L."/>
            <person name="Zaremba-Niedzwiedzka K."/>
            <person name="Martijn J."/>
            <person name="Lind A.E."/>
            <person name="van Eijk R."/>
            <person name="Schleper C."/>
            <person name="Guy L."/>
            <person name="Ettema T.J."/>
        </authorList>
    </citation>
    <scope>NUCLEOTIDE SEQUENCE</scope>
</reference>
<dbReference type="EC" id="3.5.4.25" evidence="4"/>
<dbReference type="NCBIfam" id="NF001591">
    <property type="entry name" value="PRK00393.1"/>
    <property type="match status" value="1"/>
</dbReference>
<dbReference type="Gene3D" id="3.40.50.10990">
    <property type="entry name" value="GTP cyclohydrolase II"/>
    <property type="match status" value="1"/>
</dbReference>
<evidence type="ECO:0000256" key="10">
    <source>
        <dbReference type="ARBA" id="ARBA00023134"/>
    </source>
</evidence>
<dbReference type="EMBL" id="LAZR01000005">
    <property type="protein sequence ID" value="KKO10172.1"/>
    <property type="molecule type" value="Genomic_DNA"/>
</dbReference>
<dbReference type="CDD" id="cd00641">
    <property type="entry name" value="GTP_cyclohydro2"/>
    <property type="match status" value="1"/>
</dbReference>
<evidence type="ECO:0000256" key="11">
    <source>
        <dbReference type="ARBA" id="ARBA00049295"/>
    </source>
</evidence>
<dbReference type="GO" id="GO:0046872">
    <property type="term" value="F:metal ion binding"/>
    <property type="evidence" value="ECO:0007669"/>
    <property type="project" value="UniProtKB-KW"/>
</dbReference>
<comment type="caution">
    <text evidence="13">The sequence shown here is derived from an EMBL/GenBank/DDBJ whole genome shotgun (WGS) entry which is preliminary data.</text>
</comment>
<comment type="similarity">
    <text evidence="3">In the N-terminal section; belongs to the DHBP synthase family.</text>
</comment>
<proteinExistence type="inferred from homology"/>
<keyword evidence="10" id="KW-0342">GTP-binding</keyword>
<dbReference type="AlphaFoldDB" id="A0A0F9YD41"/>
<protein>
    <recommendedName>
        <fullName evidence="4">GTP cyclohydrolase II</fullName>
        <ecNumber evidence="4">3.5.4.25</ecNumber>
    </recommendedName>
</protein>
<evidence type="ECO:0000256" key="2">
    <source>
        <dbReference type="ARBA" id="ARBA00004853"/>
    </source>
</evidence>
<evidence type="ECO:0000259" key="12">
    <source>
        <dbReference type="Pfam" id="PF00925"/>
    </source>
</evidence>
<comment type="catalytic activity">
    <reaction evidence="11">
        <text>GTP + 4 H2O = 2,5-diamino-6-hydroxy-4-(5-phosphoribosylamino)-pyrimidine + formate + 2 phosphate + 3 H(+)</text>
        <dbReference type="Rhea" id="RHEA:23704"/>
        <dbReference type="ChEBI" id="CHEBI:15377"/>
        <dbReference type="ChEBI" id="CHEBI:15378"/>
        <dbReference type="ChEBI" id="CHEBI:15740"/>
        <dbReference type="ChEBI" id="CHEBI:37565"/>
        <dbReference type="ChEBI" id="CHEBI:43474"/>
        <dbReference type="ChEBI" id="CHEBI:58614"/>
        <dbReference type="EC" id="3.5.4.25"/>
    </reaction>
</comment>
<dbReference type="GO" id="GO:0005525">
    <property type="term" value="F:GTP binding"/>
    <property type="evidence" value="ECO:0007669"/>
    <property type="project" value="UniProtKB-KW"/>
</dbReference>
<dbReference type="SUPFAM" id="SSF142695">
    <property type="entry name" value="RibA-like"/>
    <property type="match status" value="1"/>
</dbReference>
<evidence type="ECO:0000256" key="4">
    <source>
        <dbReference type="ARBA" id="ARBA00012762"/>
    </source>
</evidence>
<dbReference type="PANTHER" id="PTHR21327:SF18">
    <property type="entry name" value="3,4-DIHYDROXY-2-BUTANONE 4-PHOSPHATE SYNTHASE"/>
    <property type="match status" value="1"/>
</dbReference>
<keyword evidence="5" id="KW-0686">Riboflavin biosynthesis</keyword>
<dbReference type="FunFam" id="3.40.50.10990:FF:000001">
    <property type="entry name" value="Riboflavin biosynthesis protein RibBA"/>
    <property type="match status" value="1"/>
</dbReference>